<comment type="function">
    <text evidence="5">The purine nucleoside phosphorylases catalyze the phosphorolytic breakdown of the N-glycosidic bond in the beta-(deoxy)ribonucleoside molecules, with the formation of the corresponding free purine bases and pentose-1-phosphate.</text>
</comment>
<dbReference type="EMBL" id="CP010802">
    <property type="protein sequence ID" value="ALC15982.1"/>
    <property type="molecule type" value="Genomic_DNA"/>
</dbReference>
<feature type="binding site" evidence="6">
    <location>
        <position position="29"/>
    </location>
    <ligand>
        <name>phosphate</name>
        <dbReference type="ChEBI" id="CHEBI:43474"/>
    </ligand>
</feature>
<dbReference type="GO" id="GO:0004731">
    <property type="term" value="F:purine-nucleoside phosphorylase activity"/>
    <property type="evidence" value="ECO:0007669"/>
    <property type="project" value="UniProtKB-EC"/>
</dbReference>
<feature type="binding site" evidence="6">
    <location>
        <position position="112"/>
    </location>
    <ligand>
        <name>phosphate</name>
        <dbReference type="ChEBI" id="CHEBI:43474"/>
    </ligand>
</feature>
<keyword evidence="4 5" id="KW-0808">Transferase</keyword>
<dbReference type="InterPro" id="IPR035994">
    <property type="entry name" value="Nucleoside_phosphorylase_sf"/>
</dbReference>
<dbReference type="InterPro" id="IPR011268">
    <property type="entry name" value="Purine_phosphorylase"/>
</dbReference>
<dbReference type="Proteomes" id="UP000057158">
    <property type="component" value="Chromosome"/>
</dbReference>
<feature type="binding site" evidence="6">
    <location>
        <position position="230"/>
    </location>
    <ligand>
        <name>a purine D-ribonucleoside</name>
        <dbReference type="ChEBI" id="CHEBI:142355"/>
    </ligand>
</feature>
<evidence type="ECO:0000256" key="2">
    <source>
        <dbReference type="ARBA" id="ARBA00006751"/>
    </source>
</evidence>
<dbReference type="EC" id="2.4.2.1" evidence="5"/>
<dbReference type="PIRSF" id="PIRSF000477">
    <property type="entry name" value="PurNPase"/>
    <property type="match status" value="1"/>
</dbReference>
<feature type="binding site" evidence="6">
    <location>
        <begin position="80"/>
        <end position="82"/>
    </location>
    <ligand>
        <name>phosphate</name>
        <dbReference type="ChEBI" id="CHEBI:43474"/>
    </ligand>
</feature>
<protein>
    <recommendedName>
        <fullName evidence="5">Purine nucleoside phosphorylase</fullName>
        <ecNumber evidence="5">2.4.2.1</ecNumber>
    </recommendedName>
    <alternativeName>
        <fullName evidence="5">Inosine-guanosine phosphorylase</fullName>
    </alternativeName>
</protein>
<feature type="binding site" evidence="6">
    <location>
        <position position="188"/>
    </location>
    <ligand>
        <name>a purine D-ribonucleoside</name>
        <dbReference type="ChEBI" id="CHEBI:142355"/>
    </ligand>
</feature>
<gene>
    <name evidence="8" type="ORF">DSOUD_1201</name>
</gene>
<comment type="pathway">
    <text evidence="1 5">Purine metabolism; purine nucleoside salvage.</text>
</comment>
<reference evidence="8 9" key="1">
    <citation type="submission" date="2015-07" db="EMBL/GenBank/DDBJ databases">
        <title>Isolation and Genomic Characterization of a Novel Halophilic Metal-Reducing Deltaproteobacterium from the Deep Subsurface.</title>
        <authorList>
            <person name="Badalamenti J.P."/>
            <person name="Summers Z.M."/>
            <person name="Gralnick J.A."/>
            <person name="Bond D.R."/>
        </authorList>
    </citation>
    <scope>NUCLEOTIDE SEQUENCE [LARGE SCALE GENOMIC DNA]</scope>
    <source>
        <strain evidence="8 9">WTL</strain>
    </source>
</reference>
<dbReference type="PATRIC" id="fig|1603606.3.peg.1314"/>
<dbReference type="STRING" id="1603606.DSOUD_1201"/>
<evidence type="ECO:0000256" key="1">
    <source>
        <dbReference type="ARBA" id="ARBA00005058"/>
    </source>
</evidence>
<keyword evidence="9" id="KW-1185">Reference proteome</keyword>
<organism evidence="8 9">
    <name type="scientific">Desulfuromonas soudanensis</name>
    <dbReference type="NCBI Taxonomy" id="1603606"/>
    <lineage>
        <taxon>Bacteria</taxon>
        <taxon>Pseudomonadati</taxon>
        <taxon>Thermodesulfobacteriota</taxon>
        <taxon>Desulfuromonadia</taxon>
        <taxon>Desulfuromonadales</taxon>
        <taxon>Desulfuromonadaceae</taxon>
        <taxon>Desulfuromonas</taxon>
    </lineage>
</organism>
<dbReference type="UniPathway" id="UPA00606"/>
<feature type="domain" description="Nucleoside phosphorylase" evidence="7">
    <location>
        <begin position="23"/>
        <end position="265"/>
    </location>
</feature>
<dbReference type="AlphaFoldDB" id="A0A0M4DGY6"/>
<comment type="similarity">
    <text evidence="2 5">Belongs to the PNP/MTAP phosphorylase family.</text>
</comment>
<dbReference type="PANTHER" id="PTHR11904:SF9">
    <property type="entry name" value="PURINE NUCLEOSIDE PHOSPHORYLASE-RELATED"/>
    <property type="match status" value="1"/>
</dbReference>
<dbReference type="NCBIfam" id="NF006054">
    <property type="entry name" value="PRK08202.1"/>
    <property type="match status" value="1"/>
</dbReference>
<evidence type="ECO:0000259" key="7">
    <source>
        <dbReference type="Pfam" id="PF01048"/>
    </source>
</evidence>
<dbReference type="Pfam" id="PF01048">
    <property type="entry name" value="PNP_UDP_1"/>
    <property type="match status" value="1"/>
</dbReference>
<feature type="binding site" evidence="6">
    <location>
        <position position="207"/>
    </location>
    <ligand>
        <name>phosphate</name>
        <dbReference type="ChEBI" id="CHEBI:43474"/>
    </ligand>
</feature>
<evidence type="ECO:0000256" key="3">
    <source>
        <dbReference type="ARBA" id="ARBA00022676"/>
    </source>
</evidence>
<proteinExistence type="inferred from homology"/>
<dbReference type="NCBIfam" id="TIGR01697">
    <property type="entry name" value="PNPH-PUNA-XAPA"/>
    <property type="match status" value="1"/>
</dbReference>
<dbReference type="KEGG" id="des:DSOUD_1201"/>
<evidence type="ECO:0000256" key="4">
    <source>
        <dbReference type="ARBA" id="ARBA00022679"/>
    </source>
</evidence>
<dbReference type="Gene3D" id="3.40.50.1580">
    <property type="entry name" value="Nucleoside phosphorylase domain"/>
    <property type="match status" value="1"/>
</dbReference>
<sequence length="284" mass="30207">MDSSPDDLIATLRRKTGPVPFDLAVVLGSGLGAFADHLADPVSFPYGDFPCFPPSAVAGHAGRLVAGTYEGWRVLAFQGRHHLYEGYDARQVTVNVRIAHALGVPRLLLTNACGAVNRTYRAGDFMYIADHLNLLGDNPLRGEAVDPFIDLSHLYRQDLFVPLHDHAQREGISLHRGVLAALPGPSYETPAEIRALALLGADAVSMSTVPEAILGKYLGLEVVGLSFLSNAAAGLGTASLNHQEVLAAGRQGTERFLALLCQLIRLWRQAGNSSASPGGSLPVS</sequence>
<evidence type="ECO:0000256" key="6">
    <source>
        <dbReference type="PIRSR" id="PIRSR000477-2"/>
    </source>
</evidence>
<evidence type="ECO:0000313" key="9">
    <source>
        <dbReference type="Proteomes" id="UP000057158"/>
    </source>
</evidence>
<name>A0A0M4DGY6_9BACT</name>
<dbReference type="SUPFAM" id="SSF53167">
    <property type="entry name" value="Purine and uridine phosphorylases"/>
    <property type="match status" value="1"/>
</dbReference>
<dbReference type="GO" id="GO:0005737">
    <property type="term" value="C:cytoplasm"/>
    <property type="evidence" value="ECO:0007669"/>
    <property type="project" value="TreeGrafter"/>
</dbReference>
<accession>A0A0M4DGY6</accession>
<dbReference type="RefSeq" id="WP_053550136.1">
    <property type="nucleotide sequence ID" value="NZ_CP010802.1"/>
</dbReference>
<dbReference type="CDD" id="cd09009">
    <property type="entry name" value="PNP-EcPNPII_like"/>
    <property type="match status" value="1"/>
</dbReference>
<feature type="binding site" evidence="6">
    <location>
        <position position="60"/>
    </location>
    <ligand>
        <name>phosphate</name>
        <dbReference type="ChEBI" id="CHEBI:43474"/>
    </ligand>
</feature>
<dbReference type="PANTHER" id="PTHR11904">
    <property type="entry name" value="METHYLTHIOADENOSINE/PURINE NUCLEOSIDE PHOSPHORYLASE"/>
    <property type="match status" value="1"/>
</dbReference>
<evidence type="ECO:0000256" key="5">
    <source>
        <dbReference type="PIRNR" id="PIRNR000477"/>
    </source>
</evidence>
<evidence type="ECO:0000313" key="8">
    <source>
        <dbReference type="EMBL" id="ALC15982.1"/>
    </source>
</evidence>
<dbReference type="GO" id="GO:0009116">
    <property type="term" value="P:nucleoside metabolic process"/>
    <property type="evidence" value="ECO:0007669"/>
    <property type="project" value="InterPro"/>
</dbReference>
<dbReference type="InterPro" id="IPR000845">
    <property type="entry name" value="Nucleoside_phosphorylase_d"/>
</dbReference>
<dbReference type="OrthoDB" id="1523230at2"/>
<keyword evidence="3 5" id="KW-0328">Glycosyltransferase</keyword>